<gene>
    <name evidence="1" type="ORF">AGR7C_Lc100159</name>
</gene>
<accession>A0A1S7QT46</accession>
<dbReference type="EMBL" id="FBWG01000028">
    <property type="protein sequence ID" value="CUX41693.1"/>
    <property type="molecule type" value="Genomic_DNA"/>
</dbReference>
<dbReference type="Proteomes" id="UP000191987">
    <property type="component" value="Unassembled WGS sequence"/>
</dbReference>
<dbReference type="AlphaFoldDB" id="A0A1S7QT46"/>
<protein>
    <submittedName>
        <fullName evidence="1">Uncharacterized protein</fullName>
    </submittedName>
</protein>
<proteinExistence type="predicted"/>
<evidence type="ECO:0000313" key="2">
    <source>
        <dbReference type="Proteomes" id="UP000191987"/>
    </source>
</evidence>
<dbReference type="InterPro" id="IPR044000">
    <property type="entry name" value="Phage_tube_2"/>
</dbReference>
<name>A0A1S7QT46_9HYPH</name>
<evidence type="ECO:0000313" key="1">
    <source>
        <dbReference type="EMBL" id="CUX41693.1"/>
    </source>
</evidence>
<sequence length="310" mass="33350">MAKRYWRNRALLVKPEVTYGVDAVPTGAANAMLATNVSLEPLLGEDLSRDLVLPNMGHQGIILDGNYARLSYEVEIAGSGAAGTAPAVGPCLRASGFQEIVTAATKVEYKPVSKLFESTTHYFNIDGVNHVLIGTRGTMTFGLTPRQIPRFVFTMTGLIGTIADVAMPVVDVTDFLAPVPVNDANTSVSLFGYAGACEGITFDLANQIEPRMLINSESIEQTDRQMTGSAIMEATHLADKNWFQIARSHTKGVLAAQHGTVAGNIVKFDAPAVQIGRPTYGETQRIMNNTLPLMFTPTTAGNDEILITFE</sequence>
<dbReference type="RefSeq" id="WP_080819481.1">
    <property type="nucleotide sequence ID" value="NZ_LT009749.1"/>
</dbReference>
<organism evidence="1 2">
    <name type="scientific">Agrobacterium deltaense Zutra 3/1</name>
    <dbReference type="NCBI Taxonomy" id="1183427"/>
    <lineage>
        <taxon>Bacteria</taxon>
        <taxon>Pseudomonadati</taxon>
        <taxon>Pseudomonadota</taxon>
        <taxon>Alphaproteobacteria</taxon>
        <taxon>Hyphomicrobiales</taxon>
        <taxon>Rhizobiaceae</taxon>
        <taxon>Rhizobium/Agrobacterium group</taxon>
        <taxon>Agrobacterium</taxon>
    </lineage>
</organism>
<reference evidence="1 2" key="1">
    <citation type="submission" date="2016-01" db="EMBL/GenBank/DDBJ databases">
        <authorList>
            <person name="Oliw E.H."/>
        </authorList>
    </citation>
    <scope>NUCLEOTIDE SEQUENCE [LARGE SCALE GENOMIC DNA]</scope>
    <source>
        <strain evidence="1 2">Zutra 3-1</strain>
    </source>
</reference>
<dbReference type="Pfam" id="PF18906">
    <property type="entry name" value="Phage_tube_2"/>
    <property type="match status" value="1"/>
</dbReference>